<dbReference type="STRING" id="45286.A0A120K1J4"/>
<dbReference type="PANTHER" id="PTHR13501:SF8">
    <property type="entry name" value="LARGE RIBOSOMAL SUBUNIT PROTEIN UL22M"/>
    <property type="match status" value="1"/>
</dbReference>
<dbReference type="GeneID" id="28721708"/>
<dbReference type="GO" id="GO:0006412">
    <property type="term" value="P:translation"/>
    <property type="evidence" value="ECO:0007669"/>
    <property type="project" value="InterPro"/>
</dbReference>
<protein>
    <submittedName>
        <fullName evidence="5">HBR510Wp</fullName>
    </submittedName>
</protein>
<evidence type="ECO:0000256" key="4">
    <source>
        <dbReference type="RuleBase" id="RU004005"/>
    </source>
</evidence>
<reference evidence="5 6" key="1">
    <citation type="submission" date="2016-01" db="EMBL/GenBank/DDBJ databases">
        <title>Genome sequence of the yeast Holleya sinecauda.</title>
        <authorList>
            <person name="Dietrich F.S."/>
        </authorList>
    </citation>
    <scope>NUCLEOTIDE SEQUENCE [LARGE SCALE GENOMIC DNA]</scope>
    <source>
        <strain evidence="5 6">ATCC 58844</strain>
    </source>
</reference>
<evidence type="ECO:0000313" key="5">
    <source>
        <dbReference type="EMBL" id="AMD19411.1"/>
    </source>
</evidence>
<accession>A0A120K1J4</accession>
<dbReference type="SUPFAM" id="SSF54843">
    <property type="entry name" value="Ribosomal protein L22"/>
    <property type="match status" value="1"/>
</dbReference>
<dbReference type="Pfam" id="PF00237">
    <property type="entry name" value="Ribosomal_L22"/>
    <property type="match status" value="1"/>
</dbReference>
<dbReference type="AlphaFoldDB" id="A0A120K1J4"/>
<gene>
    <name evidence="5" type="ORF">AW171_hschr21241</name>
</gene>
<dbReference type="Gene3D" id="3.90.470.10">
    <property type="entry name" value="Ribosomal protein L22/L17"/>
    <property type="match status" value="1"/>
</dbReference>
<keyword evidence="6" id="KW-1185">Reference proteome</keyword>
<dbReference type="OrthoDB" id="416470at2759"/>
<dbReference type="FunFam" id="3.90.470.10:FF:000022">
    <property type="entry name" value="Mitochondrial ribosomal protein"/>
    <property type="match status" value="1"/>
</dbReference>
<name>A0A120K1J4_9SACH</name>
<dbReference type="InterPro" id="IPR001063">
    <property type="entry name" value="Ribosomal_uL22"/>
</dbReference>
<sequence length="304" mass="34080">MFPQSLTPIFRGTLTKFVCRRALSASSVTFNADKGNLLGSLTKDFDISKHNDPSSISSKFEMAAGSQAKPEENKATAIEEVTVEGDHELQKYIESAQEPPALAVESLLSPLKRRIYEANCKANGGFYKMSTVVQLPDSKVKYVLKLTRDEIAVLEPSVYLKSFRLKSSFKKATDLLRLVGGMDLKKAITQCHFSDKKIARDVAVLLDQGVEDARKLGLDPDDLYIAQAWTGSDGKWSKGVDIKGRGRTGIIARPYVHVRFVLRTKSITLRRLQYEKRLKQKQKAPWIQLRDKPIRGVMGGAYKW</sequence>
<dbReference type="InterPro" id="IPR047867">
    <property type="entry name" value="Ribosomal_uL22_bac/org-type"/>
</dbReference>
<evidence type="ECO:0000313" key="6">
    <source>
        <dbReference type="Proteomes" id="UP000243052"/>
    </source>
</evidence>
<dbReference type="Proteomes" id="UP000243052">
    <property type="component" value="Chromosome ii"/>
</dbReference>
<organism evidence="5 6">
    <name type="scientific">Eremothecium sinecaudum</name>
    <dbReference type="NCBI Taxonomy" id="45286"/>
    <lineage>
        <taxon>Eukaryota</taxon>
        <taxon>Fungi</taxon>
        <taxon>Dikarya</taxon>
        <taxon>Ascomycota</taxon>
        <taxon>Saccharomycotina</taxon>
        <taxon>Saccharomycetes</taxon>
        <taxon>Saccharomycetales</taxon>
        <taxon>Saccharomycetaceae</taxon>
        <taxon>Eremothecium</taxon>
    </lineage>
</organism>
<keyword evidence="3 4" id="KW-0687">Ribonucleoprotein</keyword>
<dbReference type="PANTHER" id="PTHR13501">
    <property type="entry name" value="CHLOROPLAST 50S RIBOSOMAL PROTEIN L22-RELATED"/>
    <property type="match status" value="1"/>
</dbReference>
<dbReference type="GO" id="GO:0005762">
    <property type="term" value="C:mitochondrial large ribosomal subunit"/>
    <property type="evidence" value="ECO:0007669"/>
    <property type="project" value="TreeGrafter"/>
</dbReference>
<dbReference type="InterPro" id="IPR036394">
    <property type="entry name" value="Ribosomal_uL22_sf"/>
</dbReference>
<dbReference type="RefSeq" id="XP_017986407.1">
    <property type="nucleotide sequence ID" value="XM_018130918.1"/>
</dbReference>
<comment type="similarity">
    <text evidence="1 4">Belongs to the universal ribosomal protein uL22 family.</text>
</comment>
<evidence type="ECO:0000256" key="1">
    <source>
        <dbReference type="ARBA" id="ARBA00009451"/>
    </source>
</evidence>
<dbReference type="GO" id="GO:0003735">
    <property type="term" value="F:structural constituent of ribosome"/>
    <property type="evidence" value="ECO:0007669"/>
    <property type="project" value="InterPro"/>
</dbReference>
<evidence type="ECO:0000256" key="2">
    <source>
        <dbReference type="ARBA" id="ARBA00022980"/>
    </source>
</evidence>
<evidence type="ECO:0000256" key="3">
    <source>
        <dbReference type="ARBA" id="ARBA00023274"/>
    </source>
</evidence>
<keyword evidence="2 4" id="KW-0689">Ribosomal protein</keyword>
<proteinExistence type="inferred from homology"/>
<dbReference type="EMBL" id="CP014242">
    <property type="protein sequence ID" value="AMD19411.1"/>
    <property type="molecule type" value="Genomic_DNA"/>
</dbReference>